<keyword evidence="15" id="KW-1185">Reference proteome</keyword>
<dbReference type="SUPFAM" id="SSF56935">
    <property type="entry name" value="Porins"/>
    <property type="match status" value="1"/>
</dbReference>
<evidence type="ECO:0000256" key="3">
    <source>
        <dbReference type="ARBA" id="ARBA00022452"/>
    </source>
</evidence>
<dbReference type="Pfam" id="PF13715">
    <property type="entry name" value="CarbopepD_reg_2"/>
    <property type="match status" value="1"/>
</dbReference>
<dbReference type="InterPro" id="IPR036942">
    <property type="entry name" value="Beta-barrel_TonB_sf"/>
</dbReference>
<reference evidence="14 15" key="1">
    <citation type="submission" date="2021-03" db="EMBL/GenBank/DDBJ databases">
        <title>novel species isolated from a fishpond in China.</title>
        <authorList>
            <person name="Lu H."/>
            <person name="Cai Z."/>
        </authorList>
    </citation>
    <scope>NUCLEOTIDE SEQUENCE [LARGE SCALE GENOMIC DNA]</scope>
    <source>
        <strain evidence="14 15">JCM 31546</strain>
    </source>
</reference>
<keyword evidence="7 10" id="KW-0472">Membrane</keyword>
<dbReference type="InterPro" id="IPR039426">
    <property type="entry name" value="TonB-dep_rcpt-like"/>
</dbReference>
<dbReference type="InterPro" id="IPR012910">
    <property type="entry name" value="Plug_dom"/>
</dbReference>
<dbReference type="CDD" id="cd01347">
    <property type="entry name" value="ligand_gated_channel"/>
    <property type="match status" value="1"/>
</dbReference>
<dbReference type="SUPFAM" id="SSF49464">
    <property type="entry name" value="Carboxypeptidase regulatory domain-like"/>
    <property type="match status" value="1"/>
</dbReference>
<dbReference type="InterPro" id="IPR037066">
    <property type="entry name" value="Plug_dom_sf"/>
</dbReference>
<protein>
    <submittedName>
        <fullName evidence="14">TonB-dependent receptor</fullName>
    </submittedName>
</protein>
<evidence type="ECO:0000256" key="1">
    <source>
        <dbReference type="ARBA" id="ARBA00004571"/>
    </source>
</evidence>
<keyword evidence="6 11" id="KW-0798">TonB box</keyword>
<evidence type="ECO:0000256" key="6">
    <source>
        <dbReference type="ARBA" id="ARBA00023077"/>
    </source>
</evidence>
<comment type="similarity">
    <text evidence="10 11">Belongs to the TonB-dependent receptor family.</text>
</comment>
<dbReference type="RefSeq" id="WP_206570079.1">
    <property type="nucleotide sequence ID" value="NZ_JAFKCW010000003.1"/>
</dbReference>
<sequence>MQKRRFSLNKLMMILWLGAFGTYPEGLAQTVLKGKVVTEKGEAIPHATVWLGDAQGKVADEQGGFVLGELPNGSSLRISAVGFETLSTQWPAGLNEAYFTLAQSTSDLEQVVITGSFEPQSARNSVYQVRSIEAKEISKRAPMILQDVLNTQVGIRFSQDNAVGSSNMELLGMSGQNVKILIDGVPMVGRQGTSNEININQIDVNQIERVEIVEGPMSVVYGADALAGVINIITKKSSDNTWGLSVRVQEESVGSSYSPFTGDGNHQRAISGTGMVNNWNFGLGYSQNRFGGWKGDYTGRQYQWLPRNQDFANARIGLAKEAISLDYQLDFLHETVFTYGPEARLEMIDQNFVTDRWMHRLLGQWDLSSEFALSWQGGWTNYKRDSETWVSNVRTGEKYLSTAPGAQATIKYNGFSWRAMGNWSLGSKLKIQPGVDLNLENGSGERITDNEGMQDYAVFLTGEWTPNSWIQIRPGLRKANNSIYDAPGLIPSLNTKFRLAETLDLRLSYAKGFRAPSIRELYFDFFDASHSIQGNPNLKAETSDSFNGSFNWSPKIKGELKTSSVLGFFYNDVEDRIAYGQDPENIQITTLFNVENFKTAGTTLSQTFHYKGLETNLGFSYIGRYNLISEEIEDTPQMAWTPEVTANTIYQIEKWGASVSLFYKYTGELPAYQTVVDGGNVTAQEVKTDAYHWMDLTLGKELIPNLNLNLGIKNLLDVTQINSTAAGGDAHGGGSSRPIGYGRSYFLGLTYQLNK</sequence>
<dbReference type="InterPro" id="IPR008969">
    <property type="entry name" value="CarboxyPept-like_regulatory"/>
</dbReference>
<keyword evidence="8 14" id="KW-0675">Receptor</keyword>
<evidence type="ECO:0000256" key="9">
    <source>
        <dbReference type="ARBA" id="ARBA00023237"/>
    </source>
</evidence>
<keyword evidence="3 10" id="KW-1134">Transmembrane beta strand</keyword>
<dbReference type="Gene3D" id="2.170.130.10">
    <property type="entry name" value="TonB-dependent receptor, plug domain"/>
    <property type="match status" value="1"/>
</dbReference>
<evidence type="ECO:0000259" key="13">
    <source>
        <dbReference type="Pfam" id="PF07715"/>
    </source>
</evidence>
<evidence type="ECO:0000256" key="5">
    <source>
        <dbReference type="ARBA" id="ARBA00022729"/>
    </source>
</evidence>
<evidence type="ECO:0000256" key="8">
    <source>
        <dbReference type="ARBA" id="ARBA00023170"/>
    </source>
</evidence>
<keyword evidence="5" id="KW-0732">Signal</keyword>
<feature type="domain" description="TonB-dependent receptor-like beta-barrel" evidence="12">
    <location>
        <begin position="269"/>
        <end position="715"/>
    </location>
</feature>
<dbReference type="PANTHER" id="PTHR30069:SF29">
    <property type="entry name" value="HEMOGLOBIN AND HEMOGLOBIN-HAPTOGLOBIN-BINDING PROTEIN 1-RELATED"/>
    <property type="match status" value="1"/>
</dbReference>
<dbReference type="PANTHER" id="PTHR30069">
    <property type="entry name" value="TONB-DEPENDENT OUTER MEMBRANE RECEPTOR"/>
    <property type="match status" value="1"/>
</dbReference>
<evidence type="ECO:0000256" key="7">
    <source>
        <dbReference type="ARBA" id="ARBA00023136"/>
    </source>
</evidence>
<comment type="subcellular location">
    <subcellularLocation>
        <location evidence="1 10">Cell outer membrane</location>
        <topology evidence="1 10">Multi-pass membrane protein</topology>
    </subcellularLocation>
</comment>
<feature type="domain" description="TonB-dependent receptor plug" evidence="13">
    <location>
        <begin position="123"/>
        <end position="229"/>
    </location>
</feature>
<dbReference type="Gene3D" id="2.40.170.20">
    <property type="entry name" value="TonB-dependent receptor, beta-barrel domain"/>
    <property type="match status" value="1"/>
</dbReference>
<evidence type="ECO:0000313" key="14">
    <source>
        <dbReference type="EMBL" id="MBN7802079.1"/>
    </source>
</evidence>
<evidence type="ECO:0000256" key="10">
    <source>
        <dbReference type="PROSITE-ProRule" id="PRU01360"/>
    </source>
</evidence>
<proteinExistence type="inferred from homology"/>
<name>A0ABS3BWK3_9BACT</name>
<dbReference type="PROSITE" id="PS52016">
    <property type="entry name" value="TONB_DEPENDENT_REC_3"/>
    <property type="match status" value="1"/>
</dbReference>
<dbReference type="EMBL" id="JAFKCW010000003">
    <property type="protein sequence ID" value="MBN7802079.1"/>
    <property type="molecule type" value="Genomic_DNA"/>
</dbReference>
<evidence type="ECO:0000256" key="11">
    <source>
        <dbReference type="RuleBase" id="RU003357"/>
    </source>
</evidence>
<evidence type="ECO:0000256" key="2">
    <source>
        <dbReference type="ARBA" id="ARBA00022448"/>
    </source>
</evidence>
<evidence type="ECO:0000259" key="12">
    <source>
        <dbReference type="Pfam" id="PF00593"/>
    </source>
</evidence>
<keyword evidence="9 10" id="KW-0998">Cell outer membrane</keyword>
<dbReference type="Pfam" id="PF00593">
    <property type="entry name" value="TonB_dep_Rec_b-barrel"/>
    <property type="match status" value="1"/>
</dbReference>
<gene>
    <name evidence="14" type="ORF">J0A67_14490</name>
</gene>
<evidence type="ECO:0000256" key="4">
    <source>
        <dbReference type="ARBA" id="ARBA00022692"/>
    </source>
</evidence>
<dbReference type="Proteomes" id="UP000664698">
    <property type="component" value="Unassembled WGS sequence"/>
</dbReference>
<keyword evidence="4 10" id="KW-0812">Transmembrane</keyword>
<dbReference type="Pfam" id="PF07715">
    <property type="entry name" value="Plug"/>
    <property type="match status" value="1"/>
</dbReference>
<keyword evidence="2 10" id="KW-0813">Transport</keyword>
<comment type="caution">
    <text evidence="14">The sequence shown here is derived from an EMBL/GenBank/DDBJ whole genome shotgun (WGS) entry which is preliminary data.</text>
</comment>
<dbReference type="InterPro" id="IPR000531">
    <property type="entry name" value="Beta-barrel_TonB"/>
</dbReference>
<organism evidence="14 15">
    <name type="scientific">Algoriphagus aestuariicola</name>
    <dbReference type="NCBI Taxonomy" id="1852016"/>
    <lineage>
        <taxon>Bacteria</taxon>
        <taxon>Pseudomonadati</taxon>
        <taxon>Bacteroidota</taxon>
        <taxon>Cytophagia</taxon>
        <taxon>Cytophagales</taxon>
        <taxon>Cyclobacteriaceae</taxon>
        <taxon>Algoriphagus</taxon>
    </lineage>
</organism>
<evidence type="ECO:0000313" key="15">
    <source>
        <dbReference type="Proteomes" id="UP000664698"/>
    </source>
</evidence>
<accession>A0ABS3BWK3</accession>